<dbReference type="GO" id="GO:0046872">
    <property type="term" value="F:metal ion binding"/>
    <property type="evidence" value="ECO:0007669"/>
    <property type="project" value="UniProtKB-KW"/>
</dbReference>
<dbReference type="PANTHER" id="PTHR12992:SF11">
    <property type="entry name" value="MITOCHONDRIAL COENZYME A DIPHOSPHATASE NUDT8"/>
    <property type="match status" value="1"/>
</dbReference>
<dbReference type="PROSITE" id="PS51462">
    <property type="entry name" value="NUDIX"/>
    <property type="match status" value="1"/>
</dbReference>
<dbReference type="GO" id="GO:0010945">
    <property type="term" value="F:coenzyme A diphosphatase activity"/>
    <property type="evidence" value="ECO:0007669"/>
    <property type="project" value="InterPro"/>
</dbReference>
<evidence type="ECO:0000313" key="9">
    <source>
        <dbReference type="Proteomes" id="UP000029221"/>
    </source>
</evidence>
<reference evidence="8" key="1">
    <citation type="journal article" date="2014" name="Genome Announc.">
        <title>Draft Genome Sequences of Marine Flavobacterium Nonlabens Strains NR17, NR24, NR27, NR32, NR33, and Ara13.</title>
        <authorList>
            <person name="Nakanishi M."/>
            <person name="Meirelles P."/>
            <person name="Suzuki R."/>
            <person name="Takatani N."/>
            <person name="Mino S."/>
            <person name="Suda W."/>
            <person name="Oshima K."/>
            <person name="Hattori M."/>
            <person name="Ohkuma M."/>
            <person name="Hosokawa M."/>
            <person name="Miyashita K."/>
            <person name="Thompson F.L."/>
            <person name="Niwa A."/>
            <person name="Sawabe T."/>
            <person name="Sawabe T."/>
        </authorList>
    </citation>
    <scope>NUCLEOTIDE SEQUENCE [LARGE SCALE GENOMIC DNA]</scope>
    <source>
        <strain evidence="8">JCM 19294</strain>
    </source>
</reference>
<dbReference type="Gene3D" id="3.90.79.10">
    <property type="entry name" value="Nucleoside Triphosphate Pyrophosphohydrolase"/>
    <property type="match status" value="1"/>
</dbReference>
<keyword evidence="9" id="KW-1185">Reference proteome</keyword>
<evidence type="ECO:0000256" key="5">
    <source>
        <dbReference type="ARBA" id="ARBA00022842"/>
    </source>
</evidence>
<keyword evidence="6" id="KW-0464">Manganese</keyword>
<dbReference type="CDD" id="cd03426">
    <property type="entry name" value="NUDIX_CoAse_Nudt7"/>
    <property type="match status" value="1"/>
</dbReference>
<protein>
    <submittedName>
        <fullName evidence="8">Hypothetical nudix hydrolase YeaB</fullName>
    </submittedName>
</protein>
<dbReference type="Pfam" id="PF00293">
    <property type="entry name" value="NUDIX"/>
    <property type="match status" value="1"/>
</dbReference>
<evidence type="ECO:0000259" key="7">
    <source>
        <dbReference type="PROSITE" id="PS51462"/>
    </source>
</evidence>
<dbReference type="SUPFAM" id="SSF55811">
    <property type="entry name" value="Nudix"/>
    <property type="match status" value="1"/>
</dbReference>
<dbReference type="eggNOG" id="COG0494">
    <property type="taxonomic scope" value="Bacteria"/>
</dbReference>
<organism evidence="8 9">
    <name type="scientific">Nonlabens tegetincola</name>
    <dbReference type="NCBI Taxonomy" id="323273"/>
    <lineage>
        <taxon>Bacteria</taxon>
        <taxon>Pseudomonadati</taxon>
        <taxon>Bacteroidota</taxon>
        <taxon>Flavobacteriia</taxon>
        <taxon>Flavobacteriales</taxon>
        <taxon>Flavobacteriaceae</taxon>
        <taxon>Nonlabens</taxon>
    </lineage>
</organism>
<comment type="cofactor">
    <cofactor evidence="2">
        <name>Mg(2+)</name>
        <dbReference type="ChEBI" id="CHEBI:18420"/>
    </cofactor>
</comment>
<evidence type="ECO:0000256" key="4">
    <source>
        <dbReference type="ARBA" id="ARBA00022801"/>
    </source>
</evidence>
<comment type="cofactor">
    <cofactor evidence="1">
        <name>Mn(2+)</name>
        <dbReference type="ChEBI" id="CHEBI:29035"/>
    </cofactor>
</comment>
<keyword evidence="4 8" id="KW-0378">Hydrolase</keyword>
<name>A0A090Q5N9_9FLAO</name>
<gene>
    <name evidence="8" type="ORF">JCM19294_564</name>
</gene>
<comment type="caution">
    <text evidence="8">The sequence shown here is derived from an EMBL/GenBank/DDBJ whole genome shotgun (WGS) entry which is preliminary data.</text>
</comment>
<dbReference type="InterPro" id="IPR045121">
    <property type="entry name" value="CoAse"/>
</dbReference>
<dbReference type="InterPro" id="IPR000086">
    <property type="entry name" value="NUDIX_hydrolase_dom"/>
</dbReference>
<evidence type="ECO:0000256" key="3">
    <source>
        <dbReference type="ARBA" id="ARBA00022723"/>
    </source>
</evidence>
<sequence>MISYEQFLQWVPKLKNLETPGAESQLKMAALERLEELQSVGLEKNTPKKAAVMMYVYPKNNEAHFVLIERQKSKGKHSGQIAFPGGKTEPDDNGFEDTALRETFEEVGVPYEFQEIIIEGTPLYIPPSNYLVYNYLAYYPHKQLDFNRKKELDTNNFLSFKPQIEEVKSIIEVPLSEFLETSDSDRVVLSTSYMTEVSVPCYRLQGNIVWGATAMMLSEYKVLMRQIVNK</sequence>
<keyword evidence="5" id="KW-0460">Magnesium</keyword>
<evidence type="ECO:0000256" key="2">
    <source>
        <dbReference type="ARBA" id="ARBA00001946"/>
    </source>
</evidence>
<evidence type="ECO:0000313" key="8">
    <source>
        <dbReference type="EMBL" id="GAK97058.1"/>
    </source>
</evidence>
<dbReference type="EMBL" id="BBML01000004">
    <property type="protein sequence ID" value="GAK97058.1"/>
    <property type="molecule type" value="Genomic_DNA"/>
</dbReference>
<evidence type="ECO:0000256" key="6">
    <source>
        <dbReference type="ARBA" id="ARBA00023211"/>
    </source>
</evidence>
<dbReference type="Proteomes" id="UP000029221">
    <property type="component" value="Unassembled WGS sequence"/>
</dbReference>
<keyword evidence="3" id="KW-0479">Metal-binding</keyword>
<accession>A0A090Q5N9</accession>
<feature type="domain" description="Nudix hydrolase" evidence="7">
    <location>
        <begin position="47"/>
        <end position="196"/>
    </location>
</feature>
<dbReference type="STRING" id="319236.BST91_04155"/>
<proteinExistence type="predicted"/>
<evidence type="ECO:0000256" key="1">
    <source>
        <dbReference type="ARBA" id="ARBA00001936"/>
    </source>
</evidence>
<dbReference type="InterPro" id="IPR015797">
    <property type="entry name" value="NUDIX_hydrolase-like_dom_sf"/>
</dbReference>
<dbReference type="PANTHER" id="PTHR12992">
    <property type="entry name" value="NUDIX HYDROLASE"/>
    <property type="match status" value="1"/>
</dbReference>
<dbReference type="RefSeq" id="WP_052510348.1">
    <property type="nucleotide sequence ID" value="NZ_BBML01000004.1"/>
</dbReference>
<dbReference type="AlphaFoldDB" id="A0A090Q5N9"/>